<dbReference type="Pfam" id="PF02690">
    <property type="entry name" value="Na_Pi_cotrans"/>
    <property type="match status" value="1"/>
</dbReference>
<feature type="transmembrane region" description="Helical" evidence="7">
    <location>
        <begin position="46"/>
        <end position="73"/>
    </location>
</feature>
<keyword evidence="3 7" id="KW-0812">Transmembrane</keyword>
<dbReference type="Proteomes" id="UP001232156">
    <property type="component" value="Unassembled WGS sequence"/>
</dbReference>
<keyword evidence="2" id="KW-1003">Cell membrane</keyword>
<feature type="transmembrane region" description="Helical" evidence="7">
    <location>
        <begin position="110"/>
        <end position="128"/>
    </location>
</feature>
<evidence type="ECO:0000256" key="3">
    <source>
        <dbReference type="ARBA" id="ARBA00022692"/>
    </source>
</evidence>
<evidence type="ECO:0000256" key="1">
    <source>
        <dbReference type="ARBA" id="ARBA00004651"/>
    </source>
</evidence>
<comment type="subcellular location">
    <subcellularLocation>
        <location evidence="1">Cell membrane</location>
        <topology evidence="1">Multi-pass membrane protein</topology>
    </subcellularLocation>
</comment>
<keyword evidence="9" id="KW-1185">Reference proteome</keyword>
<feature type="transmembrane region" description="Helical" evidence="7">
    <location>
        <begin position="284"/>
        <end position="304"/>
    </location>
</feature>
<feature type="transmembrane region" description="Helical" evidence="7">
    <location>
        <begin position="134"/>
        <end position="152"/>
    </location>
</feature>
<dbReference type="NCBIfam" id="NF037997">
    <property type="entry name" value="Na_Pi_symport"/>
    <property type="match status" value="1"/>
</dbReference>
<dbReference type="InterPro" id="IPR003841">
    <property type="entry name" value="Na/Pi_transpt"/>
</dbReference>
<sequence length="557" mass="59299">MIDVIFRLSGGIGLFLLGMALLSDGLVAFAGAALRRALLRFTGTPWRAFASGAITTVLIQSSTATTVTLIGFVGAGLIAYSQAVGVVIGASLGTTATGWFVAGLGLKINLGYYTLPLIGAGAFLRIMGRGRWRHLGLALAGFGMLFLGLSGMQDGMRGLAQDFDLKSLPSHGLQAHILAMLAGVVLTTLLQSSTAAVATTLTALHAGTIAFEQAAAVVVGAAIGTTLTGALVALGGTVGAKRTALAHVLFNLGSGIIAIVLLPVFLSVISWLNAHAGLEAGAMSLAMFHTLFIAVGVAAFMPFVGRFERVVARLLPERPQDMSRHLDASALAMPFVALEVSQRALESITHQLVELQRVLMRKPLSDSEMQTLERAHTALNEALQFIARLPPLEHEADLHRQRVAQLHAIDHLLRLHGRLLNAPDPSELLDDVAVHVLRRQMEELLDLVHDGLDGKAAPDWMHELDRRNAQIRASIGTVRAQLLESDSVDGGLARALQLTDSLRWLKRSAGHVQRICFYLLAGRQAPVESDKLPAPDESELAVGPETDMGVRQPSTQV</sequence>
<name>A0ABU1D6E7_9BURK</name>
<organism evidence="8 9">
    <name type="scientific">Yanghanlia caeni</name>
    <dbReference type="NCBI Taxonomy" id="3064283"/>
    <lineage>
        <taxon>Bacteria</taxon>
        <taxon>Pseudomonadati</taxon>
        <taxon>Pseudomonadota</taxon>
        <taxon>Betaproteobacteria</taxon>
        <taxon>Burkholderiales</taxon>
        <taxon>Alcaligenaceae</taxon>
        <taxon>Yanghanlia</taxon>
    </lineage>
</organism>
<feature type="transmembrane region" description="Helical" evidence="7">
    <location>
        <begin position="214"/>
        <end position="236"/>
    </location>
</feature>
<evidence type="ECO:0000256" key="2">
    <source>
        <dbReference type="ARBA" id="ARBA00022475"/>
    </source>
</evidence>
<feature type="transmembrane region" description="Helical" evidence="7">
    <location>
        <begin position="12"/>
        <end position="34"/>
    </location>
</feature>
<dbReference type="PANTHER" id="PTHR10010">
    <property type="entry name" value="SOLUTE CARRIER FAMILY 34 SODIUM PHOSPHATE , MEMBER 2-RELATED"/>
    <property type="match status" value="1"/>
</dbReference>
<dbReference type="PANTHER" id="PTHR10010:SF46">
    <property type="entry name" value="SODIUM-DEPENDENT PHOSPHATE TRANSPORT PROTEIN 2B"/>
    <property type="match status" value="1"/>
</dbReference>
<accession>A0ABU1D6E7</accession>
<feature type="transmembrane region" description="Helical" evidence="7">
    <location>
        <begin position="79"/>
        <end position="103"/>
    </location>
</feature>
<evidence type="ECO:0000313" key="8">
    <source>
        <dbReference type="EMBL" id="MDR4125995.1"/>
    </source>
</evidence>
<dbReference type="RefSeq" id="WP_347287017.1">
    <property type="nucleotide sequence ID" value="NZ_JAUZQE010000016.1"/>
</dbReference>
<comment type="caution">
    <text evidence="8">The sequence shown here is derived from an EMBL/GenBank/DDBJ whole genome shotgun (WGS) entry which is preliminary data.</text>
</comment>
<keyword evidence="5 7" id="KW-0472">Membrane</keyword>
<evidence type="ECO:0000256" key="6">
    <source>
        <dbReference type="SAM" id="MobiDB-lite"/>
    </source>
</evidence>
<feature type="transmembrane region" description="Helical" evidence="7">
    <location>
        <begin position="248"/>
        <end position="272"/>
    </location>
</feature>
<keyword evidence="4 7" id="KW-1133">Transmembrane helix</keyword>
<evidence type="ECO:0000256" key="5">
    <source>
        <dbReference type="ARBA" id="ARBA00023136"/>
    </source>
</evidence>
<feature type="region of interest" description="Disordered" evidence="6">
    <location>
        <begin position="528"/>
        <end position="557"/>
    </location>
</feature>
<feature type="transmembrane region" description="Helical" evidence="7">
    <location>
        <begin position="173"/>
        <end position="194"/>
    </location>
</feature>
<gene>
    <name evidence="8" type="ORF">Q8947_08355</name>
</gene>
<evidence type="ECO:0000313" key="9">
    <source>
        <dbReference type="Proteomes" id="UP001232156"/>
    </source>
</evidence>
<dbReference type="EMBL" id="JAUZQE010000016">
    <property type="protein sequence ID" value="MDR4125995.1"/>
    <property type="molecule type" value="Genomic_DNA"/>
</dbReference>
<evidence type="ECO:0000256" key="4">
    <source>
        <dbReference type="ARBA" id="ARBA00022989"/>
    </source>
</evidence>
<protein>
    <submittedName>
        <fullName evidence="8">Na/Pi symporter</fullName>
    </submittedName>
</protein>
<proteinExistence type="predicted"/>
<evidence type="ECO:0000256" key="7">
    <source>
        <dbReference type="SAM" id="Phobius"/>
    </source>
</evidence>
<reference evidence="8 9" key="1">
    <citation type="submission" date="2023-08" db="EMBL/GenBank/DDBJ databases">
        <title>Alcaligenaceae gen. nov., a novel taxon isolated from the sludge of Yixing Pesticide Factory.</title>
        <authorList>
            <person name="Ruan L."/>
        </authorList>
    </citation>
    <scope>NUCLEOTIDE SEQUENCE [LARGE SCALE GENOMIC DNA]</scope>
    <source>
        <strain evidence="8 9">LG-2</strain>
    </source>
</reference>